<proteinExistence type="predicted"/>
<dbReference type="Proteomes" id="UP001163846">
    <property type="component" value="Unassembled WGS sequence"/>
</dbReference>
<evidence type="ECO:0000313" key="3">
    <source>
        <dbReference type="Proteomes" id="UP001163846"/>
    </source>
</evidence>
<evidence type="ECO:0000256" key="1">
    <source>
        <dbReference type="SAM" id="SignalP"/>
    </source>
</evidence>
<name>A0AA38UBN8_9AGAR</name>
<feature type="signal peptide" evidence="1">
    <location>
        <begin position="1"/>
        <end position="25"/>
    </location>
</feature>
<dbReference type="EMBL" id="MU806308">
    <property type="protein sequence ID" value="KAJ3836592.1"/>
    <property type="molecule type" value="Genomic_DNA"/>
</dbReference>
<accession>A0AA38UBN8</accession>
<comment type="caution">
    <text evidence="2">The sequence shown here is derived from an EMBL/GenBank/DDBJ whole genome shotgun (WGS) entry which is preliminary data.</text>
</comment>
<feature type="chain" id="PRO_5041272002" description="Secreted protein" evidence="1">
    <location>
        <begin position="26"/>
        <end position="88"/>
    </location>
</feature>
<protein>
    <recommendedName>
        <fullName evidence="4">Secreted protein</fullName>
    </recommendedName>
</protein>
<evidence type="ECO:0008006" key="4">
    <source>
        <dbReference type="Google" id="ProtNLM"/>
    </source>
</evidence>
<reference evidence="2" key="1">
    <citation type="submission" date="2022-08" db="EMBL/GenBank/DDBJ databases">
        <authorList>
            <consortium name="DOE Joint Genome Institute"/>
            <person name="Min B."/>
            <person name="Riley R."/>
            <person name="Sierra-Patev S."/>
            <person name="Naranjo-Ortiz M."/>
            <person name="Looney B."/>
            <person name="Konkel Z."/>
            <person name="Slot J.C."/>
            <person name="Sakamoto Y."/>
            <person name="Steenwyk J.L."/>
            <person name="Rokas A."/>
            <person name="Carro J."/>
            <person name="Camarero S."/>
            <person name="Ferreira P."/>
            <person name="Molpeceres G."/>
            <person name="Ruiz-Duenas F.J."/>
            <person name="Serrano A."/>
            <person name="Henrissat B."/>
            <person name="Drula E."/>
            <person name="Hughes K.W."/>
            <person name="Mata J.L."/>
            <person name="Ishikawa N.K."/>
            <person name="Vargas-Isla R."/>
            <person name="Ushijima S."/>
            <person name="Smith C.A."/>
            <person name="Ahrendt S."/>
            <person name="Andreopoulos W."/>
            <person name="He G."/>
            <person name="Labutti K."/>
            <person name="Lipzen A."/>
            <person name="Ng V."/>
            <person name="Sandor L."/>
            <person name="Barry K."/>
            <person name="Martinez A.T."/>
            <person name="Xiao Y."/>
            <person name="Gibbons J.G."/>
            <person name="Terashima K."/>
            <person name="Hibbett D.S."/>
            <person name="Grigoriev I.V."/>
        </authorList>
    </citation>
    <scope>NUCLEOTIDE SEQUENCE</scope>
    <source>
        <strain evidence="2">TFB9207</strain>
    </source>
</reference>
<organism evidence="2 3">
    <name type="scientific">Lentinula raphanica</name>
    <dbReference type="NCBI Taxonomy" id="153919"/>
    <lineage>
        <taxon>Eukaryota</taxon>
        <taxon>Fungi</taxon>
        <taxon>Dikarya</taxon>
        <taxon>Basidiomycota</taxon>
        <taxon>Agaricomycotina</taxon>
        <taxon>Agaricomycetes</taxon>
        <taxon>Agaricomycetidae</taxon>
        <taxon>Agaricales</taxon>
        <taxon>Marasmiineae</taxon>
        <taxon>Omphalotaceae</taxon>
        <taxon>Lentinula</taxon>
    </lineage>
</organism>
<keyword evidence="1" id="KW-0732">Signal</keyword>
<evidence type="ECO:0000313" key="2">
    <source>
        <dbReference type="EMBL" id="KAJ3836592.1"/>
    </source>
</evidence>
<sequence length="88" mass="10042">MILISQVHWRLIVYVLLVRRTMAIARRVLVFLPDGPIVSIHPTVFDRGRRSTKTIGLALRDPETQTMTLFKSFAHTTRHSKASLADTD</sequence>
<dbReference type="AlphaFoldDB" id="A0AA38UBN8"/>
<keyword evidence="3" id="KW-1185">Reference proteome</keyword>
<gene>
    <name evidence="2" type="ORF">F5878DRAFT_253807</name>
</gene>